<reference evidence="1" key="1">
    <citation type="submission" date="2023-04" db="EMBL/GenBank/DDBJ databases">
        <authorList>
            <consortium name="ELIXIR-Norway"/>
        </authorList>
    </citation>
    <scope>NUCLEOTIDE SEQUENCE [LARGE SCALE GENOMIC DNA]</scope>
</reference>
<keyword evidence="2" id="KW-1185">Reference proteome</keyword>
<evidence type="ECO:0000313" key="2">
    <source>
        <dbReference type="Proteomes" id="UP001176941"/>
    </source>
</evidence>
<sequence length="126" mass="14737">MYPLFLFIYLTSRLYLFEYFKHSHVQVSSTLLSLLGFKVSYLLHVLRVLCVQYNICELILVGFIFCGNPPNGWSCFHEVVCISLGFYIVFTALEHFLTWEFCTREQCMFESHASRKHKCGILSFVG</sequence>
<name>A0ABN8XQN1_RANTA</name>
<dbReference type="EMBL" id="OX459937">
    <property type="protein sequence ID" value="CAI9151466.1"/>
    <property type="molecule type" value="Genomic_DNA"/>
</dbReference>
<proteinExistence type="predicted"/>
<gene>
    <name evidence="1" type="ORF">MRATA1EN1_LOCUS428</name>
</gene>
<dbReference type="Proteomes" id="UP001176941">
    <property type="component" value="Chromosome 1"/>
</dbReference>
<protein>
    <submittedName>
        <fullName evidence="1">Uncharacterized protein</fullName>
    </submittedName>
</protein>
<accession>A0ABN8XQN1</accession>
<organism evidence="1 2">
    <name type="scientific">Rangifer tarandus platyrhynchus</name>
    <name type="common">Svalbard reindeer</name>
    <dbReference type="NCBI Taxonomy" id="3082113"/>
    <lineage>
        <taxon>Eukaryota</taxon>
        <taxon>Metazoa</taxon>
        <taxon>Chordata</taxon>
        <taxon>Craniata</taxon>
        <taxon>Vertebrata</taxon>
        <taxon>Euteleostomi</taxon>
        <taxon>Mammalia</taxon>
        <taxon>Eutheria</taxon>
        <taxon>Laurasiatheria</taxon>
        <taxon>Artiodactyla</taxon>
        <taxon>Ruminantia</taxon>
        <taxon>Pecora</taxon>
        <taxon>Cervidae</taxon>
        <taxon>Odocoileinae</taxon>
        <taxon>Rangifer</taxon>
    </lineage>
</organism>
<evidence type="ECO:0000313" key="1">
    <source>
        <dbReference type="EMBL" id="CAI9151466.1"/>
    </source>
</evidence>